<reference evidence="2 3" key="1">
    <citation type="submission" date="2009-02" db="EMBL/GenBank/DDBJ databases">
        <authorList>
            <person name="Fulton L."/>
            <person name="Clifton S."/>
            <person name="Fulton B."/>
            <person name="Xu J."/>
            <person name="Minx P."/>
            <person name="Pepin K.H."/>
            <person name="Johnson M."/>
            <person name="Bhonagiri V."/>
            <person name="Nash W.E."/>
            <person name="Mardis E.R."/>
            <person name="Wilson R.K."/>
        </authorList>
    </citation>
    <scope>NUCLEOTIDE SEQUENCE [LARGE SCALE GENOMIC DNA]</scope>
    <source>
        <strain evidence="2 3">DSM 16841</strain>
    </source>
</reference>
<evidence type="ECO:0000313" key="2">
    <source>
        <dbReference type="EMBL" id="EEG94458.1"/>
    </source>
</evidence>
<dbReference type="InterPro" id="IPR025389">
    <property type="entry name" value="DUF4300"/>
</dbReference>
<dbReference type="Proteomes" id="UP000003561">
    <property type="component" value="Unassembled WGS sequence"/>
</dbReference>
<proteinExistence type="predicted"/>
<dbReference type="Pfam" id="PF14133">
    <property type="entry name" value="DUF4300"/>
    <property type="match status" value="1"/>
</dbReference>
<reference evidence="2 3" key="2">
    <citation type="submission" date="2009-03" db="EMBL/GenBank/DDBJ databases">
        <title>Draft genome sequence of Roseburia inulinivorans (DSM 16841).</title>
        <authorList>
            <person name="Sudarsanam P."/>
            <person name="Ley R."/>
            <person name="Guruge J."/>
            <person name="Turnbaugh P.J."/>
            <person name="Mahowald M."/>
            <person name="Liep D."/>
            <person name="Gordon J."/>
        </authorList>
    </citation>
    <scope>NUCLEOTIDE SEQUENCE [LARGE SCALE GENOMIC DNA]</scope>
    <source>
        <strain evidence="2 3">DSM 16841</strain>
    </source>
</reference>
<dbReference type="eggNOG" id="ENOG502ZA0R">
    <property type="taxonomic scope" value="Bacteria"/>
</dbReference>
<dbReference type="AlphaFoldDB" id="C0FSK5"/>
<name>C0FSK5_9FIRM</name>
<gene>
    <name evidence="2" type="ORF">ROSEINA2194_01721</name>
</gene>
<organism evidence="2 3">
    <name type="scientific">Roseburia inulinivorans DSM 16841</name>
    <dbReference type="NCBI Taxonomy" id="622312"/>
    <lineage>
        <taxon>Bacteria</taxon>
        <taxon>Bacillati</taxon>
        <taxon>Bacillota</taxon>
        <taxon>Clostridia</taxon>
        <taxon>Lachnospirales</taxon>
        <taxon>Lachnospiraceae</taxon>
        <taxon>Roseburia</taxon>
    </lineage>
</organism>
<evidence type="ECO:0000259" key="1">
    <source>
        <dbReference type="Pfam" id="PF14133"/>
    </source>
</evidence>
<dbReference type="EMBL" id="ACFY01000062">
    <property type="protein sequence ID" value="EEG94458.1"/>
    <property type="molecule type" value="Genomic_DNA"/>
</dbReference>
<sequence length="299" mass="34225">MKEEYEEFRNYPFNLERGIEMKRKKLILCFIGAVLLMTGCGGEASLPVYSNLSEEQVREQFETDLIQAGAAETDAQKSMAIVKEYNDTIQNTSLVEEGYASFDMTMPEYDIDAIQDLWMKKNPDFIGYNCRITAFGLMKDLITVQDTGGRNTEYLFLDEAALDAGELFTAEEREKFETVFSEIKTDASTDTKKQIGVQREYWKKAGVTFDGESKLSLITVYLHSHLDENENSLIAGHAGVLLDTGNEILFFEKISFELPYQLIRFEDRDQLKEYLMRCYDVDTTGECASPFILENDRVL</sequence>
<accession>C0FSK5</accession>
<comment type="caution">
    <text evidence="2">The sequence shown here is derived from an EMBL/GenBank/DDBJ whole genome shotgun (WGS) entry which is preliminary data.</text>
</comment>
<protein>
    <recommendedName>
        <fullName evidence="1">DUF4300 domain-containing protein</fullName>
    </recommendedName>
</protein>
<evidence type="ECO:0000313" key="3">
    <source>
        <dbReference type="Proteomes" id="UP000003561"/>
    </source>
</evidence>
<feature type="domain" description="DUF4300" evidence="1">
    <location>
        <begin position="49"/>
        <end position="299"/>
    </location>
</feature>